<keyword evidence="2 5" id="KW-0560">Oxidoreductase</keyword>
<dbReference type="SMART" id="SM01350">
    <property type="entry name" value="6PGD"/>
    <property type="match status" value="1"/>
</dbReference>
<evidence type="ECO:0000313" key="5">
    <source>
        <dbReference type="EMBL" id="VAV97529.1"/>
    </source>
</evidence>
<dbReference type="InterPro" id="IPR006115">
    <property type="entry name" value="6PGDH_NADP-bd"/>
</dbReference>
<dbReference type="InterPro" id="IPR004849">
    <property type="entry name" value="6DGDH_YqeC"/>
</dbReference>
<dbReference type="Pfam" id="PF00393">
    <property type="entry name" value="6PGD"/>
    <property type="match status" value="1"/>
</dbReference>
<feature type="domain" description="6-phosphogluconate dehydrogenase C-terminal" evidence="4">
    <location>
        <begin position="166"/>
        <end position="302"/>
    </location>
</feature>
<evidence type="ECO:0000256" key="1">
    <source>
        <dbReference type="ARBA" id="ARBA00008419"/>
    </source>
</evidence>
<organism evidence="5">
    <name type="scientific">hydrothermal vent metagenome</name>
    <dbReference type="NCBI Taxonomy" id="652676"/>
    <lineage>
        <taxon>unclassified sequences</taxon>
        <taxon>metagenomes</taxon>
        <taxon>ecological metagenomes</taxon>
    </lineage>
</organism>
<sequence>MKIGYVGLGKMGMGMVRLLLEKGHEVVATDPDETACKQAAAAGAEIVPTIEGFKDRLAGEKFIWIMVPHQIVDSVLADLGAVLNPGDVIMDGGNSNYKETMRRGTELKEKNLVFMDVGVSGGPGGARNGACMMIGGARDKFDKYETLFRDLSVKDGYAYMGETGAGHFVKMIHNGIEYGMMQAIGEGFEILKESAFNLDLNEVTRIYNNGSVIESRLVGWLQNAYKQEGVDLAAISGEVSHSGEGQWTVEEAKNCRISDTESKEIPVPVIEASLQFRIDSTGNPSYTGQVVSALRNQFGGHSVKK</sequence>
<dbReference type="InterPro" id="IPR008927">
    <property type="entry name" value="6-PGluconate_DH-like_C_sf"/>
</dbReference>
<dbReference type="PANTHER" id="PTHR11811">
    <property type="entry name" value="6-PHOSPHOGLUCONATE DEHYDROGENASE"/>
    <property type="match status" value="1"/>
</dbReference>
<dbReference type="GO" id="GO:0006098">
    <property type="term" value="P:pentose-phosphate shunt"/>
    <property type="evidence" value="ECO:0007669"/>
    <property type="project" value="InterPro"/>
</dbReference>
<dbReference type="EMBL" id="UOED01000118">
    <property type="protein sequence ID" value="VAV97529.1"/>
    <property type="molecule type" value="Genomic_DNA"/>
</dbReference>
<dbReference type="GO" id="GO:0050661">
    <property type="term" value="F:NADP binding"/>
    <property type="evidence" value="ECO:0007669"/>
    <property type="project" value="InterPro"/>
</dbReference>
<dbReference type="GO" id="GO:0019521">
    <property type="term" value="P:D-gluconate metabolic process"/>
    <property type="evidence" value="ECO:0007669"/>
    <property type="project" value="UniProtKB-KW"/>
</dbReference>
<gene>
    <name evidence="5" type="ORF">MNBD_ALPHA02-2514</name>
</gene>
<dbReference type="InterPro" id="IPR006183">
    <property type="entry name" value="Pgluconate_DH"/>
</dbReference>
<dbReference type="SUPFAM" id="SSF51735">
    <property type="entry name" value="NAD(P)-binding Rossmann-fold domains"/>
    <property type="match status" value="1"/>
</dbReference>
<dbReference type="SUPFAM" id="SSF48179">
    <property type="entry name" value="6-phosphogluconate dehydrogenase C-terminal domain-like"/>
    <property type="match status" value="1"/>
</dbReference>
<protein>
    <submittedName>
        <fullName evidence="5">6-phosphogluconate dehydrogenase, decarboxylating</fullName>
        <ecNumber evidence="5">1.1.1.44</ecNumber>
    </submittedName>
</protein>
<evidence type="ECO:0000259" key="4">
    <source>
        <dbReference type="SMART" id="SM01350"/>
    </source>
</evidence>
<evidence type="ECO:0000256" key="3">
    <source>
        <dbReference type="ARBA" id="ARBA00023064"/>
    </source>
</evidence>
<dbReference type="AlphaFoldDB" id="A0A3B0RZW4"/>
<keyword evidence="3" id="KW-0311">Gluconate utilization</keyword>
<dbReference type="NCBIfam" id="NF007161">
    <property type="entry name" value="PRK09599.1"/>
    <property type="match status" value="1"/>
</dbReference>
<dbReference type="InterPro" id="IPR013328">
    <property type="entry name" value="6PGD_dom2"/>
</dbReference>
<dbReference type="GO" id="GO:0004616">
    <property type="term" value="F:phosphogluconate dehydrogenase (decarboxylating) activity"/>
    <property type="evidence" value="ECO:0007669"/>
    <property type="project" value="UniProtKB-EC"/>
</dbReference>
<comment type="similarity">
    <text evidence="1">Belongs to the 6-phosphogluconate dehydrogenase family.</text>
</comment>
<dbReference type="InterPro" id="IPR006114">
    <property type="entry name" value="6PGDH_C"/>
</dbReference>
<name>A0A3B0RZW4_9ZZZZ</name>
<dbReference type="EC" id="1.1.1.44" evidence="5"/>
<dbReference type="Pfam" id="PF03446">
    <property type="entry name" value="NAD_binding_2"/>
    <property type="match status" value="1"/>
</dbReference>
<dbReference type="InterPro" id="IPR036291">
    <property type="entry name" value="NAD(P)-bd_dom_sf"/>
</dbReference>
<evidence type="ECO:0000256" key="2">
    <source>
        <dbReference type="ARBA" id="ARBA00023002"/>
    </source>
</evidence>
<accession>A0A3B0RZW4</accession>
<dbReference type="Gene3D" id="1.10.1040.10">
    <property type="entry name" value="N-(1-d-carboxylethyl)-l-norvaline Dehydrogenase, domain 2"/>
    <property type="match status" value="1"/>
</dbReference>
<dbReference type="NCBIfam" id="TIGR00872">
    <property type="entry name" value="gnd_rel"/>
    <property type="match status" value="1"/>
</dbReference>
<proteinExistence type="inferred from homology"/>
<reference evidence="5" key="1">
    <citation type="submission" date="2018-06" db="EMBL/GenBank/DDBJ databases">
        <authorList>
            <person name="Zhirakovskaya E."/>
        </authorList>
    </citation>
    <scope>NUCLEOTIDE SEQUENCE</scope>
</reference>
<dbReference type="Gene3D" id="3.40.50.720">
    <property type="entry name" value="NAD(P)-binding Rossmann-like Domain"/>
    <property type="match status" value="1"/>
</dbReference>
<dbReference type="PRINTS" id="PR00076">
    <property type="entry name" value="6PGDHDRGNASE"/>
</dbReference>